<dbReference type="SUPFAM" id="SSF48065">
    <property type="entry name" value="DBL homology domain (DH-domain)"/>
    <property type="match status" value="1"/>
</dbReference>
<dbReference type="Pfam" id="PF22697">
    <property type="entry name" value="SOS1_NGEF_PH"/>
    <property type="match status" value="1"/>
</dbReference>
<dbReference type="CDD" id="cd13242">
    <property type="entry name" value="PH_puratrophin-1"/>
    <property type="match status" value="1"/>
</dbReference>
<proteinExistence type="predicted"/>
<dbReference type="GO" id="GO:0005085">
    <property type="term" value="F:guanyl-nucleotide exchange factor activity"/>
    <property type="evidence" value="ECO:0007669"/>
    <property type="project" value="InterPro"/>
</dbReference>
<dbReference type="InterPro" id="IPR000219">
    <property type="entry name" value="DH_dom"/>
</dbReference>
<feature type="compositionally biased region" description="Polar residues" evidence="1">
    <location>
        <begin position="253"/>
        <end position="269"/>
    </location>
</feature>
<feature type="compositionally biased region" description="Polar residues" evidence="1">
    <location>
        <begin position="511"/>
        <end position="526"/>
    </location>
</feature>
<dbReference type="Gene3D" id="1.20.58.60">
    <property type="match status" value="1"/>
</dbReference>
<evidence type="ECO:0000313" key="5">
    <source>
        <dbReference type="RefSeq" id="XP_028281360.1"/>
    </source>
</evidence>
<feature type="region of interest" description="Disordered" evidence="1">
    <location>
        <begin position="1639"/>
        <end position="1666"/>
    </location>
</feature>
<dbReference type="CDD" id="cd00160">
    <property type="entry name" value="RhoGEF"/>
    <property type="match status" value="1"/>
</dbReference>
<evidence type="ECO:0000256" key="1">
    <source>
        <dbReference type="SAM" id="MobiDB-lite"/>
    </source>
</evidence>
<feature type="region of interest" description="Disordered" evidence="1">
    <location>
        <begin position="233"/>
        <end position="289"/>
    </location>
</feature>
<reference evidence="5" key="1">
    <citation type="submission" date="2025-08" db="UniProtKB">
        <authorList>
            <consortium name="RefSeq"/>
        </authorList>
    </citation>
    <scope>IDENTIFICATION</scope>
</reference>
<feature type="region of interest" description="Disordered" evidence="1">
    <location>
        <begin position="296"/>
        <end position="315"/>
    </location>
</feature>
<dbReference type="RefSeq" id="XP_028281360.1">
    <property type="nucleotide sequence ID" value="XM_028425559.1"/>
</dbReference>
<dbReference type="Pfam" id="PF00621">
    <property type="entry name" value="RhoGEF"/>
    <property type="match status" value="1"/>
</dbReference>
<dbReference type="InterPro" id="IPR001849">
    <property type="entry name" value="PH_domain"/>
</dbReference>
<dbReference type="OrthoDB" id="6152532at2759"/>
<dbReference type="Gene3D" id="1.20.900.10">
    <property type="entry name" value="Dbl homology (DH) domain"/>
    <property type="match status" value="1"/>
</dbReference>
<feature type="region of interest" description="Disordered" evidence="1">
    <location>
        <begin position="1179"/>
        <end position="1217"/>
    </location>
</feature>
<dbReference type="CTD" id="153478"/>
<dbReference type="Gene3D" id="2.30.29.30">
    <property type="entry name" value="Pleckstrin-homology domain (PH domain)/Phosphotyrosine-binding domain (PTB)"/>
    <property type="match status" value="1"/>
</dbReference>
<accession>A0A6P7JWM6</accession>
<dbReference type="InterPro" id="IPR035899">
    <property type="entry name" value="DBL_dom_sf"/>
</dbReference>
<gene>
    <name evidence="5" type="primary">plekhg4b</name>
</gene>
<dbReference type="PANTHER" id="PTHR45845">
    <property type="entry name" value="RHO GUANINE NUCLEOTIDE EXCHANGE FACTOR-RELATED"/>
    <property type="match status" value="1"/>
</dbReference>
<dbReference type="InterPro" id="IPR055251">
    <property type="entry name" value="SOS1_NGEF_PH"/>
</dbReference>
<feature type="region of interest" description="Disordered" evidence="1">
    <location>
        <begin position="320"/>
        <end position="339"/>
    </location>
</feature>
<feature type="compositionally biased region" description="Low complexity" evidence="1">
    <location>
        <begin position="1652"/>
        <end position="1666"/>
    </location>
</feature>
<feature type="domain" description="PH" evidence="2">
    <location>
        <begin position="1406"/>
        <end position="1513"/>
    </location>
</feature>
<dbReference type="SUPFAM" id="SSF50729">
    <property type="entry name" value="PH domain-like"/>
    <property type="match status" value="1"/>
</dbReference>
<dbReference type="SMART" id="SM00325">
    <property type="entry name" value="RhoGEF"/>
    <property type="match status" value="1"/>
</dbReference>
<evidence type="ECO:0000313" key="4">
    <source>
        <dbReference type="Proteomes" id="UP000515145"/>
    </source>
</evidence>
<dbReference type="SMART" id="SM00233">
    <property type="entry name" value="PH"/>
    <property type="match status" value="1"/>
</dbReference>
<feature type="compositionally biased region" description="Basic and acidic residues" evidence="1">
    <location>
        <begin position="492"/>
        <end position="507"/>
    </location>
</feature>
<feature type="compositionally biased region" description="Basic and acidic residues" evidence="1">
    <location>
        <begin position="243"/>
        <end position="252"/>
    </location>
</feature>
<feature type="compositionally biased region" description="Basic and acidic residues" evidence="1">
    <location>
        <begin position="270"/>
        <end position="282"/>
    </location>
</feature>
<dbReference type="InParanoid" id="A0A6P7JWM6"/>
<feature type="domain" description="DH" evidence="3">
    <location>
        <begin position="1217"/>
        <end position="1394"/>
    </location>
</feature>
<evidence type="ECO:0000259" key="2">
    <source>
        <dbReference type="PROSITE" id="PS50003"/>
    </source>
</evidence>
<feature type="compositionally biased region" description="Basic and acidic residues" evidence="1">
    <location>
        <begin position="430"/>
        <end position="447"/>
    </location>
</feature>
<organism evidence="4 5">
    <name type="scientific">Parambassis ranga</name>
    <name type="common">Indian glassy fish</name>
    <dbReference type="NCBI Taxonomy" id="210632"/>
    <lineage>
        <taxon>Eukaryota</taxon>
        <taxon>Metazoa</taxon>
        <taxon>Chordata</taxon>
        <taxon>Craniata</taxon>
        <taxon>Vertebrata</taxon>
        <taxon>Euteleostomi</taxon>
        <taxon>Actinopterygii</taxon>
        <taxon>Neopterygii</taxon>
        <taxon>Teleostei</taxon>
        <taxon>Neoteleostei</taxon>
        <taxon>Acanthomorphata</taxon>
        <taxon>Ovalentaria</taxon>
        <taxon>Ambassidae</taxon>
        <taxon>Parambassis</taxon>
    </lineage>
</organism>
<dbReference type="PROSITE" id="PS50003">
    <property type="entry name" value="PH_DOMAIN"/>
    <property type="match status" value="1"/>
</dbReference>
<dbReference type="InterPro" id="IPR011993">
    <property type="entry name" value="PH-like_dom_sf"/>
</dbReference>
<evidence type="ECO:0000259" key="3">
    <source>
        <dbReference type="PROSITE" id="PS50010"/>
    </source>
</evidence>
<name>A0A6P7JWM6_9TELE</name>
<dbReference type="InterPro" id="IPR052231">
    <property type="entry name" value="Rho_GEF_signaling-related"/>
</dbReference>
<protein>
    <submittedName>
        <fullName evidence="5">Pleckstrin homology domain-containing family G member 4B isoform X1</fullName>
    </submittedName>
</protein>
<feature type="region of interest" description="Disordered" evidence="1">
    <location>
        <begin position="359"/>
        <end position="470"/>
    </location>
</feature>
<dbReference type="PROSITE" id="PS50010">
    <property type="entry name" value="DH_2"/>
    <property type="match status" value="1"/>
</dbReference>
<feature type="compositionally biased region" description="Polar residues" evidence="1">
    <location>
        <begin position="383"/>
        <end position="394"/>
    </location>
</feature>
<dbReference type="GeneID" id="114448549"/>
<dbReference type="Proteomes" id="UP000515145">
    <property type="component" value="Chromosome 16"/>
</dbReference>
<sequence>MLSLGKMHSRAKSRSCDNYLSIKDAESLDNCIQSTLSALYRPFSATAATVLWQLFSVVERQYRGDGLRCLIDFLLPAKRILQIIQKETCVRFRGLLFYHEGWPLCIHDKVILQLAPLHKVRLKQGDFYLQLVPLGRKAAKLVIKCLSASGQAIAEIPIAESMFGSLFTADFLQNVTRDRNLHPLQNCLLTTGTAVYRTPWKNVVNPLFVSSTTDAIMQARCSRGGFRGHLSTCSTSGSTGTLDSHRSSRESLHSQGADSIFSEPTTPNRNHMDSSSENHSSRSADPAAPVIKIERQAGECTEQEGEDSSERERGLGTKMLSFSTDLSNPGPRRRLQRDSAAFESRRLFRKSYMEALQNPMSLGSSSESILEESPEHSAGLRQRTVTPGSSPDNRTSSREHLSRRLGSRGWLSGDDSRPSTPLLYLQRGLRSAERRADRRSKSLERTNKAGQVKGHRERSSSGGSAGISPKKLMNGYALRFGKLDVEAAFPGTERRNSKEELGQRDDGIGNESRQLRNSGEESQSPKVANGMAVRLAPLQSSPSDYVLPKLMTEVNQVLLTSGAVILPGNRDRSGRAVLQVCTRAQVWAGETCTANDLTCLLGYYYSTLRKERRDQGLTVVIDSRRQQPAPALLSSLSEFQALVPNALYSILFLGDKEAAAKPERDICVQTEALSSLKALLKHIDQTQLTRELEGTFHYNHNHWILFRQKIEPFASSCSAAIASLQQSINTLSTSSNLKTSEEVSEAIDQQRHLMKCVLDDTCLNKLRLEGGTVLARIRKEEACENENYRDAVDTLNALYNQVDEEVHKLVILSNKSQKDLESLLDLCKFEEQTQQIKLWFSVEGEKQLIPFESLTLSAAKIKEKRESLEQFLEESVHQQRLGLQLVKESPESLPGSVLLEFKQHLGSVLSRVEQRKAKLDILANLYEFYDSANQWVDHCQEYFHQLSLGSTAVRLSPSVVPILEDYCAEASKFSLDNFSTLNDMVMSLESPQQLQQWNTVWHKCQQTKQQLEETLAQALTPAAASSPTVDTLHSAENHTVSPEQHGANRCVRLPGAITALTFEDNKNQPFSRSPTGSVSSSHFTFSPDCESKLRQSPSMFDDTDSDCTIDSTISCHSEPIYSGASRPRKQPMKKIMKKTMSYELTTRDNSHSDVNHVHGYTGVYIKGLEVINNVSAEKKLQRPDVMSPGLGRSRSMSTPSRIHSRQSDGEGKKQSSKVQHIMDEMISTEREYVRSLSYIIEHYFPEMERLDLPQDLRGKRSIIFGNVEKLWDFHSQYFLKELEACAHSPLCISSCFLRHEDQFGMYALYSKNKPQSDALLSSHGNEFFKNKQLELGDKMDLASYLLKPIQRMSKYALLLKDLIKECSQSQEQELSDLRTAEEMVKFQLRHGNDLLAMDAIRGCDVNLKEQGQLRCQDEFIVWCGRRKYLRHVFLFEDLILFSKTKKIEGGYDIYIYKQSFKTAEIGMTENVGDSGLRFEIWFRRRKSQDTFILQASSAEVKAVWTAIIGKILWRQALRNRELRMQEMVSMGIGSKPFMDIKPSDAAISDRAIDYIMKGTESRTRASIAVSSFEHATSFKRPHSTISNSSTSSSSSQSSSSLLGSLNLHLYSSPSHPHPYPLGSIPSFAQWPYDCIEEDELEQDSGSQPSMITESSETSSQCTSTDSVTGLSTLAIPGHSSLAMDSYNNNNINEPSSSSSFLCSSTPPSSIASPSIFQKEEDLQPPGTEFITAEQAQLTTQIKKNIFLIEWLNRSLF</sequence>
<keyword evidence="4" id="KW-1185">Reference proteome</keyword>
<dbReference type="PANTHER" id="PTHR45845:SF1">
    <property type="entry name" value="PLECKSTRIN HOMOLOGY AND RHOGEF DOMAIN CONTAINING G4B"/>
    <property type="match status" value="1"/>
</dbReference>
<feature type="region of interest" description="Disordered" evidence="1">
    <location>
        <begin position="491"/>
        <end position="527"/>
    </location>
</feature>